<organism evidence="10 11">
    <name type="scientific">Porphyridium purpureum</name>
    <name type="common">Red alga</name>
    <name type="synonym">Porphyridium cruentum</name>
    <dbReference type="NCBI Taxonomy" id="35688"/>
    <lineage>
        <taxon>Eukaryota</taxon>
        <taxon>Rhodophyta</taxon>
        <taxon>Bangiophyceae</taxon>
        <taxon>Porphyridiales</taxon>
        <taxon>Porphyridiaceae</taxon>
        <taxon>Porphyridium</taxon>
    </lineage>
</organism>
<evidence type="ECO:0000313" key="10">
    <source>
        <dbReference type="EMBL" id="KAA8497243.1"/>
    </source>
</evidence>
<dbReference type="InterPro" id="IPR006048">
    <property type="entry name" value="A-amylase/branching_C"/>
</dbReference>
<proteinExistence type="inferred from homology"/>
<dbReference type="CDD" id="cd02854">
    <property type="entry name" value="E_set_GBE_euk_N"/>
    <property type="match status" value="1"/>
</dbReference>
<dbReference type="SUPFAM" id="SSF81296">
    <property type="entry name" value="E set domains"/>
    <property type="match status" value="1"/>
</dbReference>
<dbReference type="InterPro" id="IPR017853">
    <property type="entry name" value="GH"/>
</dbReference>
<dbReference type="InterPro" id="IPR037439">
    <property type="entry name" value="Branching_enzy"/>
</dbReference>
<reference evidence="11" key="1">
    <citation type="journal article" date="2019" name="Nat. Commun.">
        <title>Expansion of phycobilisome linker gene families in mesophilic red algae.</title>
        <authorList>
            <person name="Lee J."/>
            <person name="Kim D."/>
            <person name="Bhattacharya D."/>
            <person name="Yoon H.S."/>
        </authorList>
    </citation>
    <scope>NUCLEOTIDE SEQUENCE [LARGE SCALE GENOMIC DNA]</scope>
    <source>
        <strain evidence="11">CCMP 1328</strain>
    </source>
</reference>
<evidence type="ECO:0000256" key="3">
    <source>
        <dbReference type="ARBA" id="ARBA00012541"/>
    </source>
</evidence>
<keyword evidence="11" id="KW-1185">Reference proteome</keyword>
<evidence type="ECO:0000259" key="9">
    <source>
        <dbReference type="SMART" id="SM00642"/>
    </source>
</evidence>
<dbReference type="FunFam" id="3.20.20.80:FF:000001">
    <property type="entry name" value="1,4-alpha-glucan branching enzyme"/>
    <property type="match status" value="1"/>
</dbReference>
<evidence type="ECO:0000313" key="11">
    <source>
        <dbReference type="Proteomes" id="UP000324585"/>
    </source>
</evidence>
<dbReference type="Gene3D" id="2.60.40.1180">
    <property type="entry name" value="Golgi alpha-mannosidase II"/>
    <property type="match status" value="1"/>
</dbReference>
<dbReference type="SUPFAM" id="SSF51011">
    <property type="entry name" value="Glycosyl hydrolase domain"/>
    <property type="match status" value="1"/>
</dbReference>
<feature type="active site" description="Proton donor" evidence="7">
    <location>
        <position position="412"/>
    </location>
</feature>
<comment type="similarity">
    <text evidence="2">Belongs to the glycosyl hydrolase 13 family. GlgB subfamily.</text>
</comment>
<evidence type="ECO:0000256" key="2">
    <source>
        <dbReference type="ARBA" id="ARBA00009000"/>
    </source>
</evidence>
<dbReference type="EC" id="2.4.1.18" evidence="3"/>
<dbReference type="InterPro" id="IPR013783">
    <property type="entry name" value="Ig-like_fold"/>
</dbReference>
<evidence type="ECO:0000256" key="4">
    <source>
        <dbReference type="ARBA" id="ARBA00022676"/>
    </source>
</evidence>
<feature type="region of interest" description="Disordered" evidence="8">
    <location>
        <begin position="735"/>
        <end position="785"/>
    </location>
</feature>
<sequence length="785" mass="90101">MAASSELVEHEYAGVEQVDEHVAYWSKQTDGTRVIAEDRHLEGWQDALRYRYARYLEMKKAIEDNEGGLDQFSMGYKKLGFNKQGDGVVYREWAPAAKEMYLTGDFNGWNRRSHGMSKDGFGVWEIFLPEGIPHSTRVKTVIITHGGMSLDRNPAYGTFFMQNPETVLYDCVYWNPAPEWTYQWEHPAHVEIPDSMRIYECHVGMGSNDPKVGSYREFADNVVPHIARTGYTAVQFMAIMEHSYYASFGYHVTNFFGASSRSGTPEDLKYLVDTCHKYKLQVLMDVVHSHSSSNAMDGLSMFDGTDHLYFHGGAAGYHSMWDSRCFDYGKWEVMRFLLSNLRFWIEEYHFDGFRFDGVTSMLYKHHGIGYCFTGDYNEYFGYHVDVEACVYMMLANEMVHTLYPKVVVTIAEDVSGMPTLCRPVEEGGLGFDYRLAMSIPDKWIQILETKSDWDWDMGDITHTLTNRRWNEKTIGYCESHDQALVGDKTLAMWLMNAEMYYNMGTERWPTPVVERGLALHKMMRLVTFCLGGEGYLTFMGNEFGHPEWIDFPREGNGWSYTHARRRWDLAFSKDHRYKFLLEWERLMYEAETKYPFCRPNMHQWVVLNRNDDKVIVVERGKRLLLVFNFHPCKSYSDYRIGTYWPGKYKCVLDSDAWSVDGQGRVHWDVIHQTSPQPWNNRPHSLQLFMPARTCQMYYCFQMEGEVADDEPDMGVQVAPVGGPEKPIGTVDETLATGAKTGTTPAAAPAVNGVHEPAKSETGKEAKSVAGGKDAKASAATKAPKK</sequence>
<feature type="compositionally biased region" description="Basic and acidic residues" evidence="8">
    <location>
        <begin position="755"/>
        <end position="766"/>
    </location>
</feature>
<dbReference type="InterPro" id="IPR014756">
    <property type="entry name" value="Ig_E-set"/>
</dbReference>
<feature type="compositionally biased region" description="Low complexity" evidence="8">
    <location>
        <begin position="767"/>
        <end position="785"/>
    </location>
</feature>
<dbReference type="Pfam" id="PF00128">
    <property type="entry name" value="Alpha-amylase"/>
    <property type="match status" value="1"/>
</dbReference>
<dbReference type="InterPro" id="IPR006047">
    <property type="entry name" value="GH13_cat_dom"/>
</dbReference>
<dbReference type="Gene3D" id="3.20.20.80">
    <property type="entry name" value="Glycosidases"/>
    <property type="match status" value="1"/>
</dbReference>
<dbReference type="PANTHER" id="PTHR43651">
    <property type="entry name" value="1,4-ALPHA-GLUCAN-BRANCHING ENZYME"/>
    <property type="match status" value="1"/>
</dbReference>
<comment type="catalytic activity">
    <reaction evidence="1">
        <text>Transfers a segment of a (1-&gt;4)-alpha-D-glucan chain to a primary hydroxy group in a similar glucan chain.</text>
        <dbReference type="EC" id="2.4.1.18"/>
    </reaction>
</comment>
<keyword evidence="4" id="KW-0328">Glycosyltransferase</keyword>
<dbReference type="OrthoDB" id="196493at2759"/>
<evidence type="ECO:0000256" key="1">
    <source>
        <dbReference type="ARBA" id="ARBA00000826"/>
    </source>
</evidence>
<dbReference type="CDD" id="cd11321">
    <property type="entry name" value="AmyAc_bac_euk_BE"/>
    <property type="match status" value="1"/>
</dbReference>
<dbReference type="SUPFAM" id="SSF51445">
    <property type="entry name" value="(Trans)glycosidases"/>
    <property type="match status" value="1"/>
</dbReference>
<evidence type="ECO:0000256" key="5">
    <source>
        <dbReference type="ARBA" id="ARBA00022679"/>
    </source>
</evidence>
<name>A0A5J4Z2U1_PORPP</name>
<dbReference type="EMBL" id="VRMN01000002">
    <property type="protein sequence ID" value="KAA8497243.1"/>
    <property type="molecule type" value="Genomic_DNA"/>
</dbReference>
<feature type="domain" description="Glycosyl hydrolase family 13 catalytic" evidence="9">
    <location>
        <begin position="202"/>
        <end position="573"/>
    </location>
</feature>
<evidence type="ECO:0000256" key="8">
    <source>
        <dbReference type="SAM" id="MobiDB-lite"/>
    </source>
</evidence>
<dbReference type="GO" id="GO:0043169">
    <property type="term" value="F:cation binding"/>
    <property type="evidence" value="ECO:0007669"/>
    <property type="project" value="InterPro"/>
</dbReference>
<feature type="compositionally biased region" description="Low complexity" evidence="8">
    <location>
        <begin position="735"/>
        <end position="749"/>
    </location>
</feature>
<dbReference type="OMA" id="YEMHLGS"/>
<evidence type="ECO:0000256" key="7">
    <source>
        <dbReference type="PIRSR" id="PIRSR000463-1"/>
    </source>
</evidence>
<keyword evidence="5" id="KW-0808">Transferase</keyword>
<dbReference type="Proteomes" id="UP000324585">
    <property type="component" value="Unassembled WGS sequence"/>
</dbReference>
<dbReference type="PIRSF" id="PIRSF000463">
    <property type="entry name" value="GlgB"/>
    <property type="match status" value="1"/>
</dbReference>
<dbReference type="GO" id="GO:0003844">
    <property type="term" value="F:1,4-alpha-glucan branching enzyme activity"/>
    <property type="evidence" value="ECO:0007669"/>
    <property type="project" value="UniProtKB-EC"/>
</dbReference>
<accession>A0A5J4Z2U1</accession>
<evidence type="ECO:0000256" key="6">
    <source>
        <dbReference type="ARBA" id="ARBA00060592"/>
    </source>
</evidence>
<comment type="caution">
    <text evidence="10">The sequence shown here is derived from an EMBL/GenBank/DDBJ whole genome shotgun (WGS) entry which is preliminary data.</text>
</comment>
<gene>
    <name evidence="10" type="ORF">FVE85_0972</name>
</gene>
<dbReference type="Pfam" id="PF02922">
    <property type="entry name" value="CBM_48"/>
    <property type="match status" value="1"/>
</dbReference>
<protein>
    <recommendedName>
        <fullName evidence="3">1,4-alpha-glucan branching enzyme</fullName>
        <ecNumber evidence="3">2.4.1.18</ecNumber>
    </recommendedName>
</protein>
<comment type="pathway">
    <text evidence="6">Glycan biosynthesis.</text>
</comment>
<dbReference type="PANTHER" id="PTHR43651:SF3">
    <property type="entry name" value="1,4-ALPHA-GLUCAN-BRANCHING ENZYME"/>
    <property type="match status" value="1"/>
</dbReference>
<dbReference type="InterPro" id="IPR004193">
    <property type="entry name" value="Glyco_hydro_13_N"/>
</dbReference>
<dbReference type="SMART" id="SM00642">
    <property type="entry name" value="Aamy"/>
    <property type="match status" value="1"/>
</dbReference>
<dbReference type="InterPro" id="IPR013780">
    <property type="entry name" value="Glyco_hydro_b"/>
</dbReference>
<dbReference type="Gene3D" id="2.60.40.10">
    <property type="entry name" value="Immunoglobulins"/>
    <property type="match status" value="1"/>
</dbReference>
<dbReference type="GO" id="GO:0005737">
    <property type="term" value="C:cytoplasm"/>
    <property type="evidence" value="ECO:0007669"/>
    <property type="project" value="TreeGrafter"/>
</dbReference>
<dbReference type="GO" id="GO:0005978">
    <property type="term" value="P:glycogen biosynthetic process"/>
    <property type="evidence" value="ECO:0007669"/>
    <property type="project" value="InterPro"/>
</dbReference>
<dbReference type="Pfam" id="PF02806">
    <property type="entry name" value="Alpha-amylase_C"/>
    <property type="match status" value="1"/>
</dbReference>
<dbReference type="GO" id="GO:0004553">
    <property type="term" value="F:hydrolase activity, hydrolyzing O-glycosyl compounds"/>
    <property type="evidence" value="ECO:0007669"/>
    <property type="project" value="InterPro"/>
</dbReference>
<feature type="active site" description="Nucleophile" evidence="7">
    <location>
        <position position="356"/>
    </location>
</feature>
<dbReference type="AlphaFoldDB" id="A0A5J4Z2U1"/>